<dbReference type="PANTHER" id="PTHR10788">
    <property type="entry name" value="TREHALOSE-6-PHOSPHATE SYNTHASE"/>
    <property type="match status" value="1"/>
</dbReference>
<organism evidence="5 6">
    <name type="scientific">Aspergillus sclerotialis</name>
    <dbReference type="NCBI Taxonomy" id="2070753"/>
    <lineage>
        <taxon>Eukaryota</taxon>
        <taxon>Fungi</taxon>
        <taxon>Dikarya</taxon>
        <taxon>Ascomycota</taxon>
        <taxon>Pezizomycotina</taxon>
        <taxon>Eurotiomycetes</taxon>
        <taxon>Eurotiomycetidae</taxon>
        <taxon>Eurotiales</taxon>
        <taxon>Aspergillaceae</taxon>
        <taxon>Aspergillus</taxon>
        <taxon>Aspergillus subgen. Polypaecilum</taxon>
    </lineage>
</organism>
<dbReference type="EC" id="2.4.1.15" evidence="1"/>
<keyword evidence="3" id="KW-0808">Transferase</keyword>
<evidence type="ECO:0000256" key="3">
    <source>
        <dbReference type="ARBA" id="ARBA00022679"/>
    </source>
</evidence>
<gene>
    <name evidence="5" type="ORF">PHISCL_05984</name>
</gene>
<keyword evidence="2" id="KW-0328">Glycosyltransferase</keyword>
<comment type="catalytic activity">
    <reaction evidence="4">
        <text>D-glucose 6-phosphate + UDP-alpha-D-glucose = alpha,alpha-trehalose 6-phosphate + UDP + H(+)</text>
        <dbReference type="Rhea" id="RHEA:18889"/>
        <dbReference type="ChEBI" id="CHEBI:15378"/>
        <dbReference type="ChEBI" id="CHEBI:58223"/>
        <dbReference type="ChEBI" id="CHEBI:58429"/>
        <dbReference type="ChEBI" id="CHEBI:58885"/>
        <dbReference type="ChEBI" id="CHEBI:61548"/>
        <dbReference type="EC" id="2.4.1.15"/>
    </reaction>
</comment>
<dbReference type="GO" id="GO:0005946">
    <property type="term" value="C:alpha,alpha-trehalose-phosphate synthase complex (UDP-forming)"/>
    <property type="evidence" value="ECO:0007669"/>
    <property type="project" value="TreeGrafter"/>
</dbReference>
<dbReference type="FunFam" id="3.40.50.2000:FF:000007">
    <property type="entry name" value="Trehalose-6-phosphate synthase"/>
    <property type="match status" value="1"/>
</dbReference>
<dbReference type="Proteomes" id="UP000266188">
    <property type="component" value="Unassembled WGS sequence"/>
</dbReference>
<dbReference type="PANTHER" id="PTHR10788:SF75">
    <property type="entry name" value="SYNTHASE SUBUNIT OF TREHALOSE-6-PHOSPHATE SYNTHASE_PHOSPHATASE COMPLEX (EUROFUNG)"/>
    <property type="match status" value="1"/>
</dbReference>
<dbReference type="Gene3D" id="3.40.50.2000">
    <property type="entry name" value="Glycogen Phosphorylase B"/>
    <property type="match status" value="2"/>
</dbReference>
<proteinExistence type="predicted"/>
<sequence length="484" mass="55010">MGSTTPDKRNLIIVSNRLPLSVKRVDGEYKSSLSSGGLVTSLSGLTKSTEFRWFGWPGIEVKDAKDRELVARSLAEYNAVPIFLDADLAHEHYNSFSSISPLYFCDSILWPNLHYQSGVVFDDHPWQAYKRVNECFADAIANAATNGCLIWVHDYHLMLLPRLLRERLLEQGKECAIGFSLHTPFPAGDFWRTLPVRKDLIEGILSSDLIGFHTDEYKQNFIDTCANLLGARIEIPGKIQYKDRLICADKFIVGIDPMKFKDALQKREVQDRIRELEERYRGVKVIIGVDRLDYIKGLTQKLKAFDMFLDDHPELHNRVVLIQVAVPSREDVKEYKELETELSTIAGKINGKHATPNGTPLLYMHRSVPFDELTALYSVADVCLLTSTRDGMNLVSFEYVACQDKRNGILVLSEFAGAASFMKEGSITFHPANTTELSEAIYKATTMSDEERKKKHNTLRDFINLNTSAKWGENFIEKLTQRCR</sequence>
<accession>A0A3A2ZHC8</accession>
<evidence type="ECO:0000256" key="4">
    <source>
        <dbReference type="ARBA" id="ARBA00048039"/>
    </source>
</evidence>
<evidence type="ECO:0000256" key="2">
    <source>
        <dbReference type="ARBA" id="ARBA00022676"/>
    </source>
</evidence>
<evidence type="ECO:0000313" key="6">
    <source>
        <dbReference type="Proteomes" id="UP000266188"/>
    </source>
</evidence>
<dbReference type="Pfam" id="PF00982">
    <property type="entry name" value="Glyco_transf_20"/>
    <property type="match status" value="1"/>
</dbReference>
<dbReference type="EMBL" id="MVGC01000212">
    <property type="protein sequence ID" value="RJE21683.1"/>
    <property type="molecule type" value="Genomic_DNA"/>
</dbReference>
<reference evidence="6" key="1">
    <citation type="submission" date="2017-02" db="EMBL/GenBank/DDBJ databases">
        <authorList>
            <person name="Tafer H."/>
            <person name="Lopandic K."/>
        </authorList>
    </citation>
    <scope>NUCLEOTIDE SEQUENCE [LARGE SCALE GENOMIC DNA]</scope>
    <source>
        <strain evidence="6">CBS 366.77</strain>
    </source>
</reference>
<dbReference type="FunFam" id="3.40.50.2000:FF:000208">
    <property type="entry name" value="Alpha,alpha-trehalose-phosphate synthase subunit, putative"/>
    <property type="match status" value="1"/>
</dbReference>
<dbReference type="GO" id="GO:0003825">
    <property type="term" value="F:alpha,alpha-trehalose-phosphate synthase (UDP-forming) activity"/>
    <property type="evidence" value="ECO:0007669"/>
    <property type="project" value="UniProtKB-EC"/>
</dbReference>
<protein>
    <recommendedName>
        <fullName evidence="1">alpha,alpha-trehalose-phosphate synthase (UDP-forming)</fullName>
        <ecNumber evidence="1">2.4.1.15</ecNumber>
    </recommendedName>
</protein>
<keyword evidence="6" id="KW-1185">Reference proteome</keyword>
<dbReference type="STRING" id="2070753.A0A3A2ZHC8"/>
<dbReference type="GO" id="GO:0004805">
    <property type="term" value="F:trehalose-phosphatase activity"/>
    <property type="evidence" value="ECO:0007669"/>
    <property type="project" value="TreeGrafter"/>
</dbReference>
<dbReference type="AlphaFoldDB" id="A0A3A2ZHC8"/>
<comment type="caution">
    <text evidence="5">The sequence shown here is derived from an EMBL/GenBank/DDBJ whole genome shotgun (WGS) entry which is preliminary data.</text>
</comment>
<dbReference type="OrthoDB" id="755951at2759"/>
<dbReference type="GO" id="GO:0005829">
    <property type="term" value="C:cytosol"/>
    <property type="evidence" value="ECO:0007669"/>
    <property type="project" value="TreeGrafter"/>
</dbReference>
<name>A0A3A2ZHC8_9EURO</name>
<dbReference type="CDD" id="cd03788">
    <property type="entry name" value="GT20_TPS"/>
    <property type="match status" value="1"/>
</dbReference>
<dbReference type="InterPro" id="IPR001830">
    <property type="entry name" value="Glyco_trans_20"/>
</dbReference>
<evidence type="ECO:0000256" key="1">
    <source>
        <dbReference type="ARBA" id="ARBA00012538"/>
    </source>
</evidence>
<dbReference type="GO" id="GO:0034605">
    <property type="term" value="P:cellular response to heat"/>
    <property type="evidence" value="ECO:0007669"/>
    <property type="project" value="TreeGrafter"/>
</dbReference>
<evidence type="ECO:0000313" key="5">
    <source>
        <dbReference type="EMBL" id="RJE21683.1"/>
    </source>
</evidence>
<dbReference type="GO" id="GO:0005992">
    <property type="term" value="P:trehalose biosynthetic process"/>
    <property type="evidence" value="ECO:0007669"/>
    <property type="project" value="InterPro"/>
</dbReference>
<dbReference type="SUPFAM" id="SSF53756">
    <property type="entry name" value="UDP-Glycosyltransferase/glycogen phosphorylase"/>
    <property type="match status" value="1"/>
</dbReference>